<dbReference type="Proteomes" id="UP000593758">
    <property type="component" value="Chromosome"/>
</dbReference>
<accession>A0A7M1SV97</accession>
<evidence type="ECO:0000313" key="4">
    <source>
        <dbReference type="Proteomes" id="UP000593758"/>
    </source>
</evidence>
<dbReference type="KEGG" id="halt:IM660_04235"/>
<evidence type="ECO:0000259" key="1">
    <source>
        <dbReference type="Pfam" id="PF07171"/>
    </source>
</evidence>
<sequence>MNHPPQAGRRPRIAIAGIGIESSAYAAHRAGYRDFPVLEGTAVLDRYPFLAPGSELREGATWIGVLVTKAIPGGQVLAGVYEDLRDRIVAGLREVVAEGPLDAVYLDIHGAMSVVGMTDAEGDLVAAVRDAVGPEPLIAAPMDLHGNISERFFHEVDLPTCFRMAPHEDAWETRERSARDLLAWIGRDDRPVRAWVRVPILLAGEQTSTRVEPARSLYGRIPAVTGRAGVTDASIWIGYAWADEPRCHASVIVTGDDEAMVAASAEELAEALWDVREEFEFVGPTGSLDEAIDAALAHRAAGRARPYLISDSGDNPGAGGSGDVTWTLTRVLERADLVGSHDGVPRPAHDLPLTYVASVFDADAIGELCQRQVGDAVDVTVGARVDDRVSGPVRVRGILHGLYTDPVAGRVAVIRAGGVHAIVTEFRKAFHATDDFARLGLDPGEADLIITKIGYLEPTLHEVAQGWTLALTPGPVDQDIARLAHERIERPMFPFDDFETAPRLRAEVAGSGAERGSR</sequence>
<dbReference type="AlphaFoldDB" id="A0A7M1SV97"/>
<dbReference type="InterPro" id="IPR010799">
    <property type="entry name" value="MlrC_C"/>
</dbReference>
<protein>
    <submittedName>
        <fullName evidence="3">M81 family metallopeptidase</fullName>
    </submittedName>
</protein>
<proteinExistence type="predicted"/>
<evidence type="ECO:0000313" key="3">
    <source>
        <dbReference type="EMBL" id="QOR71506.1"/>
    </source>
</evidence>
<evidence type="ECO:0000259" key="2">
    <source>
        <dbReference type="Pfam" id="PF07364"/>
    </source>
</evidence>
<organism evidence="3 4">
    <name type="scientific">Ruania alkalisoli</name>
    <dbReference type="NCBI Taxonomy" id="2779775"/>
    <lineage>
        <taxon>Bacteria</taxon>
        <taxon>Bacillati</taxon>
        <taxon>Actinomycetota</taxon>
        <taxon>Actinomycetes</taxon>
        <taxon>Micrococcales</taxon>
        <taxon>Ruaniaceae</taxon>
        <taxon>Ruania</taxon>
    </lineage>
</organism>
<dbReference type="InterPro" id="IPR009197">
    <property type="entry name" value="MlrC"/>
</dbReference>
<keyword evidence="4" id="KW-1185">Reference proteome</keyword>
<feature type="domain" description="Microcystin LR degradation protein MlrC C-terminal" evidence="1">
    <location>
        <begin position="309"/>
        <end position="487"/>
    </location>
</feature>
<dbReference type="EMBL" id="CP063169">
    <property type="protein sequence ID" value="QOR71506.1"/>
    <property type="molecule type" value="Genomic_DNA"/>
</dbReference>
<dbReference type="Pfam" id="PF07364">
    <property type="entry name" value="DUF1485"/>
    <property type="match status" value="1"/>
</dbReference>
<dbReference type="RefSeq" id="WP_193498164.1">
    <property type="nucleotide sequence ID" value="NZ_CP063169.1"/>
</dbReference>
<gene>
    <name evidence="3" type="ORF">IM660_04235</name>
</gene>
<dbReference type="InterPro" id="IPR015995">
    <property type="entry name" value="MlrC_N"/>
</dbReference>
<reference evidence="3 4" key="1">
    <citation type="submission" date="2020-10" db="EMBL/GenBank/DDBJ databases">
        <title>Haloactinobacterium sp. RN3S43, a bacterium isolated from saline soil.</title>
        <authorList>
            <person name="Sun J.-Q."/>
        </authorList>
    </citation>
    <scope>NUCLEOTIDE SEQUENCE [LARGE SCALE GENOMIC DNA]</scope>
    <source>
        <strain evidence="3 4">RN3S43</strain>
    </source>
</reference>
<feature type="domain" description="Microcystin LR degradation protein MlrC N-terminal" evidence="2">
    <location>
        <begin position="12"/>
        <end position="295"/>
    </location>
</feature>
<name>A0A7M1SV97_9MICO</name>
<dbReference type="Pfam" id="PF07171">
    <property type="entry name" value="MlrC_C"/>
    <property type="match status" value="1"/>
</dbReference>
<dbReference type="PIRSF" id="PIRSF012702">
    <property type="entry name" value="UCP012702"/>
    <property type="match status" value="1"/>
</dbReference>